<reference evidence="3" key="2">
    <citation type="submission" date="2017-06" db="EMBL/GenBank/DDBJ databases">
        <title>The pomegranate genome and the genomics of punicalagin biosynthesis.</title>
        <authorList>
            <person name="Xu C."/>
        </authorList>
    </citation>
    <scope>NUCLEOTIDE SEQUENCE [LARGE SCALE GENOMIC DNA]</scope>
    <source>
        <tissue evidence="3">Fresh leaf</tissue>
    </source>
</reference>
<evidence type="ECO:0000313" key="5">
    <source>
        <dbReference type="Proteomes" id="UP000197138"/>
    </source>
</evidence>
<dbReference type="Proteomes" id="UP000197138">
    <property type="component" value="Unassembled WGS sequence"/>
</dbReference>
<evidence type="ECO:0000313" key="3">
    <source>
        <dbReference type="EMBL" id="OWM90822.1"/>
    </source>
</evidence>
<feature type="region of interest" description="Disordered" evidence="1">
    <location>
        <begin position="71"/>
        <end position="98"/>
    </location>
</feature>
<dbReference type="EMBL" id="MTKT01000535">
    <property type="protein sequence ID" value="OWM90822.1"/>
    <property type="molecule type" value="Genomic_DNA"/>
</dbReference>
<proteinExistence type="predicted"/>
<accession>A0A218Y2Q2</accession>
<keyword evidence="2" id="KW-1133">Transmembrane helix</keyword>
<keyword evidence="2" id="KW-0472">Membrane</keyword>
<keyword evidence="6" id="KW-1185">Reference proteome</keyword>
<feature type="transmembrane region" description="Helical" evidence="2">
    <location>
        <begin position="6"/>
        <end position="26"/>
    </location>
</feature>
<gene>
    <name evidence="3" type="ORF">CDL15_Pgr011582</name>
    <name evidence="4" type="ORF">CRG98_035543</name>
</gene>
<organism evidence="3 5">
    <name type="scientific">Punica granatum</name>
    <name type="common">Pomegranate</name>
    <dbReference type="NCBI Taxonomy" id="22663"/>
    <lineage>
        <taxon>Eukaryota</taxon>
        <taxon>Viridiplantae</taxon>
        <taxon>Streptophyta</taxon>
        <taxon>Embryophyta</taxon>
        <taxon>Tracheophyta</taxon>
        <taxon>Spermatophyta</taxon>
        <taxon>Magnoliopsida</taxon>
        <taxon>eudicotyledons</taxon>
        <taxon>Gunneridae</taxon>
        <taxon>Pentapetalae</taxon>
        <taxon>rosids</taxon>
        <taxon>malvids</taxon>
        <taxon>Myrtales</taxon>
        <taxon>Lythraceae</taxon>
        <taxon>Punica</taxon>
    </lineage>
</organism>
<evidence type="ECO:0000256" key="1">
    <source>
        <dbReference type="SAM" id="MobiDB-lite"/>
    </source>
</evidence>
<dbReference type="Proteomes" id="UP000233551">
    <property type="component" value="Unassembled WGS sequence"/>
</dbReference>
<protein>
    <submittedName>
        <fullName evidence="3">Uncharacterized protein</fullName>
    </submittedName>
</protein>
<evidence type="ECO:0000256" key="2">
    <source>
        <dbReference type="SAM" id="Phobius"/>
    </source>
</evidence>
<sequence length="98" mass="10467">MGTAIFVSLPMMLLLVLVSIGCYHYGKRKGIEEGRLMAAQELGVQLPPPGPSLSMPLGVVAPPPAPVVPPPQPYFPSPSNFNANPPPPYLKQHQSVNQ</sequence>
<reference evidence="5" key="1">
    <citation type="journal article" date="2017" name="Plant J.">
        <title>The pomegranate (Punica granatum L.) genome and the genomics of punicalagin biosynthesis.</title>
        <authorList>
            <person name="Qin G."/>
            <person name="Xu C."/>
            <person name="Ming R."/>
            <person name="Tang H."/>
            <person name="Guyot R."/>
            <person name="Kramer E.M."/>
            <person name="Hu Y."/>
            <person name="Yi X."/>
            <person name="Qi Y."/>
            <person name="Xu X."/>
            <person name="Gao Z."/>
            <person name="Pan H."/>
            <person name="Jian J."/>
            <person name="Tian Y."/>
            <person name="Yue Z."/>
            <person name="Xu Y."/>
        </authorList>
    </citation>
    <scope>NUCLEOTIDE SEQUENCE [LARGE SCALE GENOMIC DNA]</scope>
    <source>
        <strain evidence="5">cv. Dabenzi</strain>
    </source>
</reference>
<name>A0A218Y2Q2_PUNGR</name>
<reference evidence="4 6" key="3">
    <citation type="submission" date="2017-11" db="EMBL/GenBank/DDBJ databases">
        <title>De-novo sequencing of pomegranate (Punica granatum L.) genome.</title>
        <authorList>
            <person name="Akparov Z."/>
            <person name="Amiraslanov A."/>
            <person name="Hajiyeva S."/>
            <person name="Abbasov M."/>
            <person name="Kaur K."/>
            <person name="Hamwieh A."/>
            <person name="Solovyev V."/>
            <person name="Salamov A."/>
            <person name="Braich B."/>
            <person name="Kosarev P."/>
            <person name="Mahmoud A."/>
            <person name="Hajiyev E."/>
            <person name="Babayeva S."/>
            <person name="Izzatullayeva V."/>
            <person name="Mammadov A."/>
            <person name="Mammadov A."/>
            <person name="Sharifova S."/>
            <person name="Ojaghi J."/>
            <person name="Eynullazada K."/>
            <person name="Bayramov B."/>
            <person name="Abdulazimova A."/>
            <person name="Shahmuradov I."/>
        </authorList>
    </citation>
    <scope>NUCLEOTIDE SEQUENCE [LARGE SCALE GENOMIC DNA]</scope>
    <source>
        <strain evidence="4">AG2017</strain>
        <strain evidence="6">cv. AG2017</strain>
        <tissue evidence="4">Leaf</tissue>
    </source>
</reference>
<keyword evidence="2" id="KW-0812">Transmembrane</keyword>
<dbReference type="EMBL" id="PGOL01002951">
    <property type="protein sequence ID" value="PKI44081.1"/>
    <property type="molecule type" value="Genomic_DNA"/>
</dbReference>
<comment type="caution">
    <text evidence="3">The sequence shown here is derived from an EMBL/GenBank/DDBJ whole genome shotgun (WGS) entry which is preliminary data.</text>
</comment>
<evidence type="ECO:0000313" key="6">
    <source>
        <dbReference type="Proteomes" id="UP000233551"/>
    </source>
</evidence>
<evidence type="ECO:0000313" key="4">
    <source>
        <dbReference type="EMBL" id="PKI44081.1"/>
    </source>
</evidence>
<dbReference type="AlphaFoldDB" id="A0A218Y2Q2"/>